<dbReference type="OrthoDB" id="2401413at2759"/>
<accession>A0A397TUW2</accession>
<name>A0A397TUW2_9GLOM</name>
<dbReference type="Proteomes" id="UP000266673">
    <property type="component" value="Unassembled WGS sequence"/>
</dbReference>
<gene>
    <name evidence="1" type="ORF">C2G38_2233403</name>
</gene>
<protein>
    <submittedName>
        <fullName evidence="1">Uncharacterized protein</fullName>
    </submittedName>
</protein>
<evidence type="ECO:0000313" key="1">
    <source>
        <dbReference type="EMBL" id="RIB00688.1"/>
    </source>
</evidence>
<reference evidence="1 2" key="1">
    <citation type="submission" date="2018-06" db="EMBL/GenBank/DDBJ databases">
        <title>Comparative genomics reveals the genomic features of Rhizophagus irregularis, R. cerebriforme, R. diaphanum and Gigaspora rosea, and their symbiotic lifestyle signature.</title>
        <authorList>
            <person name="Morin E."/>
            <person name="San Clemente H."/>
            <person name="Chen E.C.H."/>
            <person name="De La Providencia I."/>
            <person name="Hainaut M."/>
            <person name="Kuo A."/>
            <person name="Kohler A."/>
            <person name="Murat C."/>
            <person name="Tang N."/>
            <person name="Roy S."/>
            <person name="Loubradou J."/>
            <person name="Henrissat B."/>
            <person name="Grigoriev I.V."/>
            <person name="Corradi N."/>
            <person name="Roux C."/>
            <person name="Martin F.M."/>
        </authorList>
    </citation>
    <scope>NUCLEOTIDE SEQUENCE [LARGE SCALE GENOMIC DNA]</scope>
    <source>
        <strain evidence="1 2">DAOM 194757</strain>
    </source>
</reference>
<keyword evidence="2" id="KW-1185">Reference proteome</keyword>
<comment type="caution">
    <text evidence="1">The sequence shown here is derived from an EMBL/GenBank/DDBJ whole genome shotgun (WGS) entry which is preliminary data.</text>
</comment>
<dbReference type="EMBL" id="QKWP01003778">
    <property type="protein sequence ID" value="RIB00688.1"/>
    <property type="molecule type" value="Genomic_DNA"/>
</dbReference>
<dbReference type="STRING" id="44941.A0A397TUW2"/>
<proteinExistence type="predicted"/>
<dbReference type="AlphaFoldDB" id="A0A397TUW2"/>
<organism evidence="1 2">
    <name type="scientific">Gigaspora rosea</name>
    <dbReference type="NCBI Taxonomy" id="44941"/>
    <lineage>
        <taxon>Eukaryota</taxon>
        <taxon>Fungi</taxon>
        <taxon>Fungi incertae sedis</taxon>
        <taxon>Mucoromycota</taxon>
        <taxon>Glomeromycotina</taxon>
        <taxon>Glomeromycetes</taxon>
        <taxon>Diversisporales</taxon>
        <taxon>Gigasporaceae</taxon>
        <taxon>Gigaspora</taxon>
    </lineage>
</organism>
<evidence type="ECO:0000313" key="2">
    <source>
        <dbReference type="Proteomes" id="UP000266673"/>
    </source>
</evidence>
<sequence length="417" mass="48755">MIPKISQYGKALRSEKLSFTKDKTIHQGYHFDYNYGNLNESTLELLRLWPTDKQISQTIKHSYQLACELAEFLNIMPIDDFFKSNFPQVFVVIHEEEVSTNMDNEIINFTNNKQDENNEISISTAITEASCKMKHITIQNYNEEILSSNLFQDGSLQVNSSIEDSSTLYNSDSENNLDFELLLQQRQRHEAYTSRLLERKFNIKSVSTKFNINTMTIYPNKASHIVEYFSNNENPEQRSVKQHEKRWKEAHKNMSNSLAQIHTKELAQTNKHKSKKQKSLIQIPNIENVNISEDFSLVKDNYIFVIYGNQLCVGKVIAVYFEAYNRHCYIDEAVMNLNDISYISLQVYMPIYRDLFSDTTMEGYNILTHYLASNIIYHIGAAGVLIENNILKLVEKEKQYFNYFNQKEIIKIIVEQI</sequence>